<feature type="transmembrane region" description="Helical" evidence="2">
    <location>
        <begin position="21"/>
        <end position="40"/>
    </location>
</feature>
<keyword evidence="2" id="KW-1133">Transmembrane helix</keyword>
<proteinExistence type="predicted"/>
<dbReference type="Gene3D" id="3.40.50.300">
    <property type="entry name" value="P-loop containing nucleotide triphosphate hydrolases"/>
    <property type="match status" value="1"/>
</dbReference>
<name>X6M4Q7_RETFI</name>
<gene>
    <name evidence="3" type="ORF">RFI_29367</name>
</gene>
<evidence type="ECO:0008006" key="5">
    <source>
        <dbReference type="Google" id="ProtNLM"/>
    </source>
</evidence>
<keyword evidence="2" id="KW-0472">Membrane</keyword>
<evidence type="ECO:0000313" key="3">
    <source>
        <dbReference type="EMBL" id="ETO08025.1"/>
    </source>
</evidence>
<dbReference type="InterPro" id="IPR027417">
    <property type="entry name" value="P-loop_NTPase"/>
</dbReference>
<evidence type="ECO:0000256" key="2">
    <source>
        <dbReference type="SAM" id="Phobius"/>
    </source>
</evidence>
<sequence length="412" mass="49969">MAHYVFWSASRTSRLVNWKHLRWCLLMLSFLLSFWCWLTFRSENEETKAISLVMIKEEEMDKMNNMMDDNEVNEIEDEMEEIKKKIWSKSIEIKEKKKERYIIGCGCKKCGSTFLYDSLVNKIKKKEDMKIKLGKPNEREKQYWSSIDCLRMNIERCNINNYQITCFYEDKRVWKYITNNNNNNNNDNNNTIIYIEKTPEYIINPYTANLKIIMILRQPVERMYSDMWNYYRSKKNNNNNLLDQRLNKTILNWNTIIINKNKEWLLIIKLLNDLKKNKKINNKIIKNDWINIFNEYLFSNKIDYAKVLLQNVIIKSCYYPQILLWIDNLLLIDIQKEKFKIIQFESMEKLLKNGLIDKWLNIENNNNNNNNIIIIILFILNYFNYGIIFLKIVINIYFFISNKCINAKIYII</sequence>
<dbReference type="Proteomes" id="UP000023152">
    <property type="component" value="Unassembled WGS sequence"/>
</dbReference>
<dbReference type="AlphaFoldDB" id="X6M4Q7"/>
<feature type="coiled-coil region" evidence="1">
    <location>
        <begin position="65"/>
        <end position="92"/>
    </location>
</feature>
<evidence type="ECO:0000313" key="4">
    <source>
        <dbReference type="Proteomes" id="UP000023152"/>
    </source>
</evidence>
<dbReference type="EMBL" id="ASPP01025432">
    <property type="protein sequence ID" value="ETO08025.1"/>
    <property type="molecule type" value="Genomic_DNA"/>
</dbReference>
<reference evidence="3 4" key="1">
    <citation type="journal article" date="2013" name="Curr. Biol.">
        <title>The Genome of the Foraminiferan Reticulomyxa filosa.</title>
        <authorList>
            <person name="Glockner G."/>
            <person name="Hulsmann N."/>
            <person name="Schleicher M."/>
            <person name="Noegel A.A."/>
            <person name="Eichinger L."/>
            <person name="Gallinger C."/>
            <person name="Pawlowski J."/>
            <person name="Sierra R."/>
            <person name="Euteneuer U."/>
            <person name="Pillet L."/>
            <person name="Moustafa A."/>
            <person name="Platzer M."/>
            <person name="Groth M."/>
            <person name="Szafranski K."/>
            <person name="Schliwa M."/>
        </authorList>
    </citation>
    <scope>NUCLEOTIDE SEQUENCE [LARGE SCALE GENOMIC DNA]</scope>
</reference>
<keyword evidence="2" id="KW-0812">Transmembrane</keyword>
<protein>
    <recommendedName>
        <fullName evidence="5">Sulfotransferase domain-containing protein</fullName>
    </recommendedName>
</protein>
<dbReference type="SUPFAM" id="SSF52540">
    <property type="entry name" value="P-loop containing nucleoside triphosphate hydrolases"/>
    <property type="match status" value="1"/>
</dbReference>
<comment type="caution">
    <text evidence="3">The sequence shown here is derived from an EMBL/GenBank/DDBJ whole genome shotgun (WGS) entry which is preliminary data.</text>
</comment>
<keyword evidence="4" id="KW-1185">Reference proteome</keyword>
<accession>X6M4Q7</accession>
<keyword evidence="1" id="KW-0175">Coiled coil</keyword>
<organism evidence="3 4">
    <name type="scientific">Reticulomyxa filosa</name>
    <dbReference type="NCBI Taxonomy" id="46433"/>
    <lineage>
        <taxon>Eukaryota</taxon>
        <taxon>Sar</taxon>
        <taxon>Rhizaria</taxon>
        <taxon>Retaria</taxon>
        <taxon>Foraminifera</taxon>
        <taxon>Monothalamids</taxon>
        <taxon>Reticulomyxidae</taxon>
        <taxon>Reticulomyxa</taxon>
    </lineage>
</organism>
<feature type="transmembrane region" description="Helical" evidence="2">
    <location>
        <begin position="372"/>
        <end position="400"/>
    </location>
</feature>
<evidence type="ECO:0000256" key="1">
    <source>
        <dbReference type="SAM" id="Coils"/>
    </source>
</evidence>